<protein>
    <submittedName>
        <fullName evidence="1">Uncharacterized protein</fullName>
    </submittedName>
</protein>
<dbReference type="RefSeq" id="WP_264490388.1">
    <property type="nucleotide sequence ID" value="NZ_JAPDDT010000023.1"/>
</dbReference>
<evidence type="ECO:0000313" key="1">
    <source>
        <dbReference type="EMBL" id="MCW1926280.1"/>
    </source>
</evidence>
<keyword evidence="2" id="KW-1185">Reference proteome</keyword>
<reference evidence="1 2" key="1">
    <citation type="submission" date="2022-10" db="EMBL/GenBank/DDBJ databases">
        <title>Luteolibacter arcticus strain CCTCC AB 2014275, whole genome shotgun sequencing project.</title>
        <authorList>
            <person name="Zhao G."/>
            <person name="Shen L."/>
        </authorList>
    </citation>
    <scope>NUCLEOTIDE SEQUENCE [LARGE SCALE GENOMIC DNA]</scope>
    <source>
        <strain evidence="1 2">CCTCC AB 2014275</strain>
    </source>
</reference>
<comment type="caution">
    <text evidence="1">The sequence shown here is derived from an EMBL/GenBank/DDBJ whole genome shotgun (WGS) entry which is preliminary data.</text>
</comment>
<dbReference type="EMBL" id="JAPDDT010000023">
    <property type="protein sequence ID" value="MCW1926280.1"/>
    <property type="molecule type" value="Genomic_DNA"/>
</dbReference>
<proteinExistence type="predicted"/>
<name>A0ABT3GS04_9BACT</name>
<dbReference type="Proteomes" id="UP001320876">
    <property type="component" value="Unassembled WGS sequence"/>
</dbReference>
<gene>
    <name evidence="1" type="ORF">OKA05_27245</name>
</gene>
<organism evidence="1 2">
    <name type="scientific">Luteolibacter arcticus</name>
    <dbReference type="NCBI Taxonomy" id="1581411"/>
    <lineage>
        <taxon>Bacteria</taxon>
        <taxon>Pseudomonadati</taxon>
        <taxon>Verrucomicrobiota</taxon>
        <taxon>Verrucomicrobiia</taxon>
        <taxon>Verrucomicrobiales</taxon>
        <taxon>Verrucomicrobiaceae</taxon>
        <taxon>Luteolibacter</taxon>
    </lineage>
</organism>
<accession>A0ABT3GS04</accession>
<sequence length="177" mass="19695">MKDIIAGFHIFLAREGESVDSPPVIVAVDAKPDTDPASNYTKVASCETFEVRRSGNRLVRRSPDPGRFQDRAVITTNQQIEYVFGLQEWSETTLAEGLFGGTTPASGVFVPNAAEEDIRGWYLIQGYDHQNNQIVTMNIWGEGRVEPYTFGENLTAYRFIVRQLSSSLNTAEVSNLS</sequence>
<evidence type="ECO:0000313" key="2">
    <source>
        <dbReference type="Proteomes" id="UP001320876"/>
    </source>
</evidence>